<evidence type="ECO:0000313" key="4">
    <source>
        <dbReference type="EMBL" id="STX36884.1"/>
    </source>
</evidence>
<dbReference type="Proteomes" id="UP000254033">
    <property type="component" value="Unassembled WGS sequence"/>
</dbReference>
<dbReference type="RefSeq" id="WP_058446478.1">
    <property type="nucleotide sequence ID" value="NZ_CAAAHT010000011.1"/>
</dbReference>
<keyword evidence="1" id="KW-0732">Signal</keyword>
<dbReference type="PATRIC" id="fig|453.4.peg.2239"/>
<dbReference type="STRING" id="453.Lfee_2043"/>
<gene>
    <name evidence="2" type="ORF">Lfee_2043</name>
    <name evidence="4" type="ORF">NCTC11978_00030</name>
    <name evidence="3" type="ORF">NCTC12022_01764</name>
</gene>
<dbReference type="EMBL" id="UGNY01000001">
    <property type="protein sequence ID" value="STX36884.1"/>
    <property type="molecule type" value="Genomic_DNA"/>
</dbReference>
<organism evidence="2 5">
    <name type="scientific">Legionella feeleii</name>
    <dbReference type="NCBI Taxonomy" id="453"/>
    <lineage>
        <taxon>Bacteria</taxon>
        <taxon>Pseudomonadati</taxon>
        <taxon>Pseudomonadota</taxon>
        <taxon>Gammaproteobacteria</taxon>
        <taxon>Legionellales</taxon>
        <taxon>Legionellaceae</taxon>
        <taxon>Legionella</taxon>
    </lineage>
</organism>
<evidence type="ECO:0000313" key="5">
    <source>
        <dbReference type="Proteomes" id="UP000054698"/>
    </source>
</evidence>
<evidence type="ECO:0000313" key="7">
    <source>
        <dbReference type="Proteomes" id="UP000254033"/>
    </source>
</evidence>
<dbReference type="OrthoDB" id="5638349at2"/>
<dbReference type="Proteomes" id="UP000054698">
    <property type="component" value="Unassembled WGS sequence"/>
</dbReference>
<dbReference type="EMBL" id="UASS01000014">
    <property type="protein sequence ID" value="SPX61026.1"/>
    <property type="molecule type" value="Genomic_DNA"/>
</dbReference>
<proteinExistence type="predicted"/>
<evidence type="ECO:0000313" key="6">
    <source>
        <dbReference type="Proteomes" id="UP000251942"/>
    </source>
</evidence>
<evidence type="ECO:0000256" key="1">
    <source>
        <dbReference type="SAM" id="SignalP"/>
    </source>
</evidence>
<dbReference type="AlphaFoldDB" id="A0A0W0TM33"/>
<reference evidence="6 7" key="2">
    <citation type="submission" date="2018-06" db="EMBL/GenBank/DDBJ databases">
        <authorList>
            <consortium name="Pathogen Informatics"/>
            <person name="Doyle S."/>
        </authorList>
    </citation>
    <scope>NUCLEOTIDE SEQUENCE [LARGE SCALE GENOMIC DNA]</scope>
    <source>
        <strain evidence="4 7">NCTC11978</strain>
        <strain evidence="3 6">NCTC12022</strain>
    </source>
</reference>
<feature type="signal peptide" evidence="1">
    <location>
        <begin position="1"/>
        <end position="21"/>
    </location>
</feature>
<accession>A0A0W0TM33</accession>
<name>A0A0W0TM33_9GAMM</name>
<protein>
    <submittedName>
        <fullName evidence="2">Uncharacterized protein</fullName>
    </submittedName>
</protein>
<reference evidence="2 5" key="1">
    <citation type="submission" date="2015-11" db="EMBL/GenBank/DDBJ databases">
        <title>Genomic analysis of 38 Legionella species identifies large and diverse effector repertoires.</title>
        <authorList>
            <person name="Burstein D."/>
            <person name="Amaro F."/>
            <person name="Zusman T."/>
            <person name="Lifshitz Z."/>
            <person name="Cohen O."/>
            <person name="Gilbert J.A."/>
            <person name="Pupko T."/>
            <person name="Shuman H.A."/>
            <person name="Segal G."/>
        </authorList>
    </citation>
    <scope>NUCLEOTIDE SEQUENCE [LARGE SCALE GENOMIC DNA]</scope>
    <source>
        <strain evidence="2 5">WO-44C</strain>
    </source>
</reference>
<feature type="chain" id="PRO_5036003041" evidence="1">
    <location>
        <begin position="22"/>
        <end position="108"/>
    </location>
</feature>
<evidence type="ECO:0000313" key="3">
    <source>
        <dbReference type="EMBL" id="SPX61026.1"/>
    </source>
</evidence>
<evidence type="ECO:0000313" key="2">
    <source>
        <dbReference type="EMBL" id="KTC96245.1"/>
    </source>
</evidence>
<dbReference type="Proteomes" id="UP000251942">
    <property type="component" value="Unassembled WGS sequence"/>
</dbReference>
<keyword evidence="5" id="KW-1185">Reference proteome</keyword>
<sequence>MKIKILYVLVALIAFSTSSFAQKVIIHGFPVQLHANGNYYDFPDYYFYDRPESNYHFVILNGVKRVCYLSIKKEFAALDRVRILLEIKEQTLPWNCYAFNPQFFEVDY</sequence>
<dbReference type="EMBL" id="LNYB01000081">
    <property type="protein sequence ID" value="KTC96245.1"/>
    <property type="molecule type" value="Genomic_DNA"/>
</dbReference>